<dbReference type="STRING" id="482827.SAMN04488243_12022"/>
<dbReference type="PROSITE" id="PS51480">
    <property type="entry name" value="DHAL"/>
    <property type="match status" value="1"/>
</dbReference>
<dbReference type="SMART" id="SM01120">
    <property type="entry name" value="Dak2"/>
    <property type="match status" value="1"/>
</dbReference>
<dbReference type="Pfam" id="PF02734">
    <property type="entry name" value="Dak2"/>
    <property type="match status" value="1"/>
</dbReference>
<dbReference type="NCBIfam" id="TIGR03599">
    <property type="entry name" value="YloV"/>
    <property type="match status" value="1"/>
</dbReference>
<dbReference type="InterPro" id="IPR004007">
    <property type="entry name" value="DhaL_dom"/>
</dbReference>
<dbReference type="InterPro" id="IPR048394">
    <property type="entry name" value="FakA-like_M"/>
</dbReference>
<evidence type="ECO:0000259" key="1">
    <source>
        <dbReference type="PROSITE" id="PS51480"/>
    </source>
</evidence>
<dbReference type="InterPro" id="IPR050270">
    <property type="entry name" value="DegV_domain_contain"/>
</dbReference>
<keyword evidence="3" id="KW-1185">Reference proteome</keyword>
<evidence type="ECO:0000313" key="2">
    <source>
        <dbReference type="EMBL" id="SDF01091.1"/>
    </source>
</evidence>
<dbReference type="EMBL" id="FNBC01000020">
    <property type="protein sequence ID" value="SDF01091.1"/>
    <property type="molecule type" value="Genomic_DNA"/>
</dbReference>
<organism evidence="2 3">
    <name type="scientific">Thermus arciformis</name>
    <dbReference type="NCBI Taxonomy" id="482827"/>
    <lineage>
        <taxon>Bacteria</taxon>
        <taxon>Thermotogati</taxon>
        <taxon>Deinococcota</taxon>
        <taxon>Deinococci</taxon>
        <taxon>Thermales</taxon>
        <taxon>Thermaceae</taxon>
        <taxon>Thermus</taxon>
    </lineage>
</organism>
<dbReference type="SUPFAM" id="SSF101473">
    <property type="entry name" value="DhaL-like"/>
    <property type="match status" value="1"/>
</dbReference>
<gene>
    <name evidence="2" type="ORF">SAMN04488243_12022</name>
</gene>
<sequence>MWWGWGVASWTPEALAEAFRYATDWFGVYVEELNALNVYPVPDGDTGTNMHLTLQSARRELDLADTSKMAEVARAIAYGSLLGARGNSGVILSQILKGFSEAIRRREVLDAEALAEALRQGAQAGYRAVMRPVEGTILTVAKAAGEGARGETLEVVLESALEAARQALEKTPELLPVLKQAGVVDAGGAGYVRFLEGLRGYALRLPLPEPPKVERYAQTAFATEEFGYCTEFLMEGVEVPIEKIREAVAPFGDSLLVVGAEGYVKGHIHTNDPDGLLATVARFGRMVRTKVEDMAEQHTEILAMAGLLEEAPPPTGLVAVAPGHGVARVFRSLGARVVAGGQTQNPSVEDLLAAIRSVPSPKVILLPNNPNVLLAAEQAAALAKEAGKEVHVLKTRTLGQGLAAAVRYTPEALPEELLPEMEEAMKGAVTLEVTWASRDAELDGLKVLKDKPIGLLDGKLVLVGETPEEVLEGLIRLAQEGKEVLTLFLGPNTPPEKAQEVAQKFPELAVEILPGGPDLYAYLGVLE</sequence>
<protein>
    <recommendedName>
        <fullName evidence="1">DhaL domain-containing protein</fullName>
    </recommendedName>
</protein>
<dbReference type="Pfam" id="PF21645">
    <property type="entry name" value="FakA-like_M"/>
    <property type="match status" value="1"/>
</dbReference>
<dbReference type="AlphaFoldDB" id="A0A1G7HL51"/>
<evidence type="ECO:0000313" key="3">
    <source>
        <dbReference type="Proteomes" id="UP000199446"/>
    </source>
</evidence>
<dbReference type="PANTHER" id="PTHR33434:SF4">
    <property type="entry name" value="PHOSPHATASE PROTEIN"/>
    <property type="match status" value="1"/>
</dbReference>
<proteinExistence type="predicted"/>
<accession>A0A1G7HL51</accession>
<dbReference type="GO" id="GO:0006071">
    <property type="term" value="P:glycerol metabolic process"/>
    <property type="evidence" value="ECO:0007669"/>
    <property type="project" value="InterPro"/>
</dbReference>
<dbReference type="InterPro" id="IPR019986">
    <property type="entry name" value="YloV-like"/>
</dbReference>
<dbReference type="GO" id="GO:0004371">
    <property type="term" value="F:glycerone kinase activity"/>
    <property type="evidence" value="ECO:0007669"/>
    <property type="project" value="InterPro"/>
</dbReference>
<dbReference type="SMART" id="SM01121">
    <property type="entry name" value="Dak1_2"/>
    <property type="match status" value="1"/>
</dbReference>
<feature type="domain" description="DhaL" evidence="1">
    <location>
        <begin position="13"/>
        <end position="200"/>
    </location>
</feature>
<dbReference type="InterPro" id="IPR033470">
    <property type="entry name" value="FakA-like_C"/>
</dbReference>
<dbReference type="Proteomes" id="UP000199446">
    <property type="component" value="Unassembled WGS sequence"/>
</dbReference>
<dbReference type="InterPro" id="IPR036117">
    <property type="entry name" value="DhaL_dom_sf"/>
</dbReference>
<dbReference type="Pfam" id="PF13684">
    <property type="entry name" value="FakA-like_C"/>
    <property type="match status" value="1"/>
</dbReference>
<dbReference type="Gene3D" id="1.25.40.340">
    <property type="match status" value="1"/>
</dbReference>
<dbReference type="PANTHER" id="PTHR33434">
    <property type="entry name" value="DEGV DOMAIN-CONTAINING PROTEIN DR_1986-RELATED"/>
    <property type="match status" value="1"/>
</dbReference>
<name>A0A1G7HL51_9DEIN</name>
<reference evidence="3" key="1">
    <citation type="submission" date="2016-10" db="EMBL/GenBank/DDBJ databases">
        <authorList>
            <person name="Varghese N."/>
            <person name="Submissions S."/>
        </authorList>
    </citation>
    <scope>NUCLEOTIDE SEQUENCE [LARGE SCALE GENOMIC DNA]</scope>
    <source>
        <strain evidence="3">CGMCC 1.6992</strain>
    </source>
</reference>